<protein>
    <submittedName>
        <fullName evidence="2">DUF4166 domain-containing protein</fullName>
    </submittedName>
</protein>
<keyword evidence="3" id="KW-1185">Reference proteome</keyword>
<comment type="caution">
    <text evidence="2">The sequence shown here is derived from an EMBL/GenBank/DDBJ whole genome shotgun (WGS) entry which is preliminary data.</text>
</comment>
<accession>A0A544TRA0</accession>
<dbReference type="RefSeq" id="WP_142642467.1">
    <property type="nucleotide sequence ID" value="NZ_VDGI01000009.1"/>
</dbReference>
<dbReference type="Pfam" id="PF13761">
    <property type="entry name" value="DUF4166"/>
    <property type="match status" value="1"/>
</dbReference>
<organism evidence="2 3">
    <name type="scientific">Psychrobacillus vulpis</name>
    <dbReference type="NCBI Taxonomy" id="2325572"/>
    <lineage>
        <taxon>Bacteria</taxon>
        <taxon>Bacillati</taxon>
        <taxon>Bacillota</taxon>
        <taxon>Bacilli</taxon>
        <taxon>Bacillales</taxon>
        <taxon>Bacillaceae</taxon>
        <taxon>Psychrobacillus</taxon>
    </lineage>
</organism>
<evidence type="ECO:0000313" key="2">
    <source>
        <dbReference type="EMBL" id="TQR19989.1"/>
    </source>
</evidence>
<dbReference type="AlphaFoldDB" id="A0A544TRA0"/>
<feature type="domain" description="DUF4166" evidence="1">
    <location>
        <begin position="15"/>
        <end position="198"/>
    </location>
</feature>
<proteinExistence type="predicted"/>
<dbReference type="InterPro" id="IPR025311">
    <property type="entry name" value="DUF4166"/>
</dbReference>
<dbReference type="OrthoDB" id="2448833at2"/>
<dbReference type="Proteomes" id="UP000316626">
    <property type="component" value="Unassembled WGS sequence"/>
</dbReference>
<name>A0A544TRA0_9BACI</name>
<evidence type="ECO:0000313" key="3">
    <source>
        <dbReference type="Proteomes" id="UP000316626"/>
    </source>
</evidence>
<dbReference type="EMBL" id="VDGI01000009">
    <property type="protein sequence ID" value="TQR19989.1"/>
    <property type="molecule type" value="Genomic_DNA"/>
</dbReference>
<gene>
    <name evidence="2" type="ORF">FG384_10035</name>
</gene>
<evidence type="ECO:0000259" key="1">
    <source>
        <dbReference type="Pfam" id="PF13761"/>
    </source>
</evidence>
<reference evidence="2 3" key="1">
    <citation type="submission" date="2019-06" db="EMBL/GenBank/DDBJ databases">
        <title>Psychrobacillus vulpis sp. nov., a new species isolated from feces of a red fox that inhabits in The Tablas de Daimiel Natural Park, Albacete, Spain.</title>
        <authorList>
            <person name="Rodriguez M."/>
            <person name="Reina J.C."/>
            <person name="Bejar V."/>
            <person name="Llamas I."/>
        </authorList>
    </citation>
    <scope>NUCLEOTIDE SEQUENCE [LARGE SCALE GENOMIC DNA]</scope>
    <source>
        <strain evidence="2 3">Z8</strain>
    </source>
</reference>
<sequence length="203" mass="24003">MSIYKEILGDQFQHLQPMLQKRYQFPEGKSFKATGTMKKISRGPKWLFPFFLLGTRWHFLFPEYGENIPFTIVNSSRTALNGEKQIHWERTFHFPKKKRFFNALMSLDIKRNVVKDYLGEPSLFYSELVFFVSKEGHLRIESRKQRLIMGSIEIPLPRIFQGVVQVKEYYIEESGVYSIHVVITNPLIGTLFEYEGEFQADDF</sequence>